<dbReference type="InterPro" id="IPR016181">
    <property type="entry name" value="Acyl_CoA_acyltransferase"/>
</dbReference>
<organism evidence="1 2">
    <name type="scientific">Alcaligenes xylosoxydans xylosoxydans</name>
    <name type="common">Achromobacter xylosoxidans</name>
    <dbReference type="NCBI Taxonomy" id="85698"/>
    <lineage>
        <taxon>Bacteria</taxon>
        <taxon>Pseudomonadati</taxon>
        <taxon>Pseudomonadota</taxon>
        <taxon>Betaproteobacteria</taxon>
        <taxon>Burkholderiales</taxon>
        <taxon>Alcaligenaceae</taxon>
        <taxon>Achromobacter</taxon>
    </lineage>
</organism>
<dbReference type="AlphaFoldDB" id="A0A0D6HLB6"/>
<dbReference type="SUPFAM" id="SSF55729">
    <property type="entry name" value="Acyl-CoA N-acyltransferases (Nat)"/>
    <property type="match status" value="1"/>
</dbReference>
<dbReference type="PANTHER" id="PTHR43610:SF1">
    <property type="entry name" value="N-ACETYLTRANSFERASE DOMAIN-CONTAINING PROTEIN"/>
    <property type="match status" value="1"/>
</dbReference>
<accession>A0A0M7CMF9</accession>
<name>A0A0D6HLB6_ALCXX</name>
<dbReference type="PROSITE" id="PS51186">
    <property type="entry name" value="GNAT"/>
    <property type="match status" value="1"/>
</dbReference>
<dbReference type="KEGG" id="axx:ERS451415_02771"/>
<dbReference type="GO" id="GO:0016747">
    <property type="term" value="F:acyltransferase activity, transferring groups other than amino-acyl groups"/>
    <property type="evidence" value="ECO:0007669"/>
    <property type="project" value="InterPro"/>
</dbReference>
<evidence type="ECO:0000313" key="1">
    <source>
        <dbReference type="EMBL" id="MCZ8401036.1"/>
    </source>
</evidence>
<comment type="caution">
    <text evidence="1">The sequence shown here is derived from an EMBL/GenBank/DDBJ whole genome shotgun (WGS) entry which is preliminary data.</text>
</comment>
<protein>
    <submittedName>
        <fullName evidence="1">GNAT family protein</fullName>
    </submittedName>
</protein>
<dbReference type="Proteomes" id="UP001141992">
    <property type="component" value="Unassembled WGS sequence"/>
</dbReference>
<dbReference type="EMBL" id="JAPZVI010000003">
    <property type="protein sequence ID" value="MCZ8401036.1"/>
    <property type="molecule type" value="Genomic_DNA"/>
</dbReference>
<proteinExistence type="predicted"/>
<accession>A0A0D6HLB6</accession>
<dbReference type="Gene3D" id="3.40.630.30">
    <property type="match status" value="1"/>
</dbReference>
<dbReference type="InterPro" id="IPR000182">
    <property type="entry name" value="GNAT_dom"/>
</dbReference>
<gene>
    <name evidence="1" type="ORF">O9570_06250</name>
</gene>
<sequence>MPAPASLQPVTLDGQIVRLEPLTLDHAGPLAQVGLDPELWRLQPEPVASAADMRRYVERALAGQAAGACLPFAIVRRADGQVIGTTRYMDIALPHRRLEIGATWLTPASQRSGANTEAKYLLLQHAFETIGIIRVVFKTEAANVQSRQAILRIGGVEEGVFRKHLIAQSGRTRDMVYFAILDDDWPAAKARLLARLRRAP</sequence>
<reference evidence="1" key="1">
    <citation type="submission" date="2022-12" db="EMBL/GenBank/DDBJ databases">
        <authorList>
            <person name="Voronina O.L."/>
            <person name="Kunda M.S."/>
            <person name="Ryzhova N."/>
            <person name="Aksenova E.I."/>
        </authorList>
    </citation>
    <scope>NUCLEOTIDE SEQUENCE</scope>
    <source>
        <strain evidence="1">SCCH136:Ach223948</strain>
    </source>
</reference>
<evidence type="ECO:0000313" key="2">
    <source>
        <dbReference type="Proteomes" id="UP001141992"/>
    </source>
</evidence>
<dbReference type="PANTHER" id="PTHR43610">
    <property type="entry name" value="BLL6696 PROTEIN"/>
    <property type="match status" value="1"/>
</dbReference>
<dbReference type="GeneID" id="75276753"/>
<dbReference type="RefSeq" id="WP_024068785.1">
    <property type="nucleotide sequence ID" value="NZ_CAJFDJ010000001.1"/>
</dbReference>
<dbReference type="Pfam" id="PF13302">
    <property type="entry name" value="Acetyltransf_3"/>
    <property type="match status" value="1"/>
</dbReference>
<dbReference type="eggNOG" id="COG1670">
    <property type="taxonomic scope" value="Bacteria"/>
</dbReference>